<name>A0ABT3IXZ2_9RHOB</name>
<feature type="region of interest" description="Disordered" evidence="1">
    <location>
        <begin position="1"/>
        <end position="29"/>
    </location>
</feature>
<dbReference type="EMBL" id="JAPDOG010000001">
    <property type="protein sequence ID" value="MCW3780305.1"/>
    <property type="molecule type" value="Genomic_DNA"/>
</dbReference>
<evidence type="ECO:0000313" key="3">
    <source>
        <dbReference type="Proteomes" id="UP001207582"/>
    </source>
</evidence>
<keyword evidence="3" id="KW-1185">Reference proteome</keyword>
<proteinExistence type="predicted"/>
<evidence type="ECO:0000256" key="1">
    <source>
        <dbReference type="SAM" id="MobiDB-lite"/>
    </source>
</evidence>
<accession>A0ABT3IXZ2</accession>
<sequence>MVVAGNASASEELMKHHSKITPPKPGQDARLDQSVLSRIATLKAMSVKELKTEWERLLGSAAPNNSRAFLEARIAYRLQELTYGGPDHETRRMLDLLADEVEGVSRRKNQIADPRNPVAGTRLIREWNGVEHTITVLKDGFEWQGRKYKSLSGIAREITGVRWNGYRFFGLQVRPREV</sequence>
<protein>
    <submittedName>
        <fullName evidence="2">DUF2924 domain-containing protein</fullName>
    </submittedName>
</protein>
<dbReference type="RefSeq" id="WP_264770872.1">
    <property type="nucleotide sequence ID" value="NZ_JAPDOG010000001.1"/>
</dbReference>
<gene>
    <name evidence="2" type="ORF">OM960_01745</name>
</gene>
<comment type="caution">
    <text evidence="2">The sequence shown here is derived from an EMBL/GenBank/DDBJ whole genome shotgun (WGS) entry which is preliminary data.</text>
</comment>
<dbReference type="Pfam" id="PF11149">
    <property type="entry name" value="DUF2924"/>
    <property type="match status" value="1"/>
</dbReference>
<organism evidence="2 3">
    <name type="scientific">Defluviimonas salinarum</name>
    <dbReference type="NCBI Taxonomy" id="2992147"/>
    <lineage>
        <taxon>Bacteria</taxon>
        <taxon>Pseudomonadati</taxon>
        <taxon>Pseudomonadota</taxon>
        <taxon>Alphaproteobacteria</taxon>
        <taxon>Rhodobacterales</taxon>
        <taxon>Paracoccaceae</taxon>
        <taxon>Albidovulum</taxon>
    </lineage>
</organism>
<dbReference type="InterPro" id="IPR021322">
    <property type="entry name" value="DUF2924"/>
</dbReference>
<evidence type="ECO:0000313" key="2">
    <source>
        <dbReference type="EMBL" id="MCW3780305.1"/>
    </source>
</evidence>
<dbReference type="Proteomes" id="UP001207582">
    <property type="component" value="Unassembled WGS sequence"/>
</dbReference>
<reference evidence="2 3" key="1">
    <citation type="submission" date="2022-10" db="EMBL/GenBank/DDBJ databases">
        <title>Defluviimonas sp. CAU 1641 isolated from mud.</title>
        <authorList>
            <person name="Kim W."/>
        </authorList>
    </citation>
    <scope>NUCLEOTIDE SEQUENCE [LARGE SCALE GENOMIC DNA]</scope>
    <source>
        <strain evidence="2 3">CAU 1641</strain>
    </source>
</reference>